<feature type="compositionally biased region" description="Polar residues" evidence="1">
    <location>
        <begin position="15"/>
        <end position="24"/>
    </location>
</feature>
<comment type="caution">
    <text evidence="2">The sequence shown here is derived from an EMBL/GenBank/DDBJ whole genome shotgun (WGS) entry which is preliminary data.</text>
</comment>
<evidence type="ECO:0000313" key="2">
    <source>
        <dbReference type="EMBL" id="OOK72380.1"/>
    </source>
</evidence>
<reference evidence="2 3" key="1">
    <citation type="submission" date="2017-02" db="EMBL/GenBank/DDBJ databases">
        <title>Complete genome sequences of Mycobacterium kansasii strains isolated from rhesus macaques.</title>
        <authorList>
            <person name="Panda A."/>
            <person name="Nagaraj S."/>
            <person name="Zhao X."/>
            <person name="Tettelin H."/>
            <person name="Detolla L.J."/>
        </authorList>
    </citation>
    <scope>NUCLEOTIDE SEQUENCE [LARGE SCALE GENOMIC DNA]</scope>
    <source>
        <strain evidence="2 3">11-3813</strain>
    </source>
</reference>
<feature type="compositionally biased region" description="Low complexity" evidence="1">
    <location>
        <begin position="71"/>
        <end position="82"/>
    </location>
</feature>
<accession>A0A1V3WZR1</accession>
<feature type="region of interest" description="Disordered" evidence="1">
    <location>
        <begin position="1"/>
        <end position="82"/>
    </location>
</feature>
<gene>
    <name evidence="2" type="ORF">BZL30_5829</name>
</gene>
<name>A0A1V3WZR1_MYCKA</name>
<evidence type="ECO:0000313" key="3">
    <source>
        <dbReference type="Proteomes" id="UP000189229"/>
    </source>
</evidence>
<dbReference type="AlphaFoldDB" id="A0A1V3WZR1"/>
<evidence type="ECO:0000256" key="1">
    <source>
        <dbReference type="SAM" id="MobiDB-lite"/>
    </source>
</evidence>
<proteinExistence type="predicted"/>
<dbReference type="EMBL" id="MVBM01000005">
    <property type="protein sequence ID" value="OOK72380.1"/>
    <property type="molecule type" value="Genomic_DNA"/>
</dbReference>
<feature type="compositionally biased region" description="Gly residues" evidence="1">
    <location>
        <begin position="48"/>
        <end position="59"/>
    </location>
</feature>
<protein>
    <submittedName>
        <fullName evidence="2">Uncharacterized protein</fullName>
    </submittedName>
</protein>
<organism evidence="2 3">
    <name type="scientific">Mycobacterium kansasii</name>
    <dbReference type="NCBI Taxonomy" id="1768"/>
    <lineage>
        <taxon>Bacteria</taxon>
        <taxon>Bacillati</taxon>
        <taxon>Actinomycetota</taxon>
        <taxon>Actinomycetes</taxon>
        <taxon>Mycobacteriales</taxon>
        <taxon>Mycobacteriaceae</taxon>
        <taxon>Mycobacterium</taxon>
    </lineage>
</organism>
<sequence>MSIMDSRLNPKITDPSASGSTQVPGSSGHGGASGATRGRSRCRPPWRGGSGVGPLGLGSAGRSRDEGQQSAHGAQYAARSAAARRGWLVVVIETGSRARRFTIWSSETGHIAPPGRHHGGLARAARSTAAAPPRARVAASPVVLARIVACAGGVVYAA</sequence>
<dbReference type="Proteomes" id="UP000189229">
    <property type="component" value="Unassembled WGS sequence"/>
</dbReference>